<reference evidence="1" key="1">
    <citation type="submission" date="2022-07" db="EMBL/GenBank/DDBJ databases">
        <title>Pseudomonas nunamit sp. nov. an antifungal species isolated from Greenland.</title>
        <authorList>
            <person name="Ntana F."/>
            <person name="Hennessy R.C."/>
            <person name="Zervas A."/>
            <person name="Stougaard P."/>
        </authorList>
    </citation>
    <scope>NUCLEOTIDE SEQUENCE</scope>
    <source>
        <strain evidence="1">In5</strain>
    </source>
</reference>
<gene>
    <name evidence="1" type="ORF">NK667_17070</name>
</gene>
<protein>
    <submittedName>
        <fullName evidence="1">Pentapeptide repeat-containing protein</fullName>
    </submittedName>
</protein>
<dbReference type="RefSeq" id="WP_054615546.1">
    <property type="nucleotide sequence ID" value="NZ_CP101125.1"/>
</dbReference>
<accession>A0ABY5EAS3</accession>
<evidence type="ECO:0000313" key="1">
    <source>
        <dbReference type="EMBL" id="UTO11892.1"/>
    </source>
</evidence>
<dbReference type="SUPFAM" id="SSF141571">
    <property type="entry name" value="Pentapeptide repeat-like"/>
    <property type="match status" value="1"/>
</dbReference>
<keyword evidence="2" id="KW-1185">Reference proteome</keyword>
<dbReference type="EMBL" id="CP101125">
    <property type="protein sequence ID" value="UTO11892.1"/>
    <property type="molecule type" value="Genomic_DNA"/>
</dbReference>
<organism evidence="1 2">
    <name type="scientific">Pseudomonas nunensis</name>
    <dbReference type="NCBI Taxonomy" id="2961896"/>
    <lineage>
        <taxon>Bacteria</taxon>
        <taxon>Pseudomonadati</taxon>
        <taxon>Pseudomonadota</taxon>
        <taxon>Gammaproteobacteria</taxon>
        <taxon>Pseudomonadales</taxon>
        <taxon>Pseudomonadaceae</taxon>
        <taxon>Pseudomonas</taxon>
    </lineage>
</organism>
<evidence type="ECO:0000313" key="2">
    <source>
        <dbReference type="Proteomes" id="UP001059607"/>
    </source>
</evidence>
<name>A0ABY5EAS3_9PSED</name>
<dbReference type="Gene3D" id="2.160.20.80">
    <property type="entry name" value="E3 ubiquitin-protein ligase SopA"/>
    <property type="match status" value="1"/>
</dbReference>
<dbReference type="Proteomes" id="UP001059607">
    <property type="component" value="Chromosome"/>
</dbReference>
<proteinExistence type="predicted"/>
<sequence>MQIDTFKSIIATFADPGVDIIYDRQRVMFSINGNVIDAAISSRSGDIFVDEGTGFVHASKWIITRLANLPLLANRINEQIPIQENFVAPAADILPSLNASPDERKTKVDNALTEILSTLSDRSPLETTVLYLTSDAGEGKTSLINKAAREQAKKFTSGESDWLLVPIILGGRHFLRFDDITVGALQNKYRFPFLYYNSFLALVRMGVIVPAFDGFEEMFVENSSGEALSAMGILVSALQSTGAVVIAARKAYFEFENLRSQEKLYDTISQFDVGFSKLEINRWSKKQFLEYCISRKISDGETIYNRVAERLGPTHSLLTRPVLVTRLLDIAGKSDSLETFIERIQSSGSDFFSVFVRGIIEREATEKWIDRSGDMGSNLLTVDEHCELLSLIAIGMWESRTEHLKKDHLEMIAEYFCESKRKTALQSQQVVDRIRGHALLISSNDTAAAVQFDHDEFRQFFLGDGLAAAVAPMNKSAVAEAFSILRRGILPEHTQLSFIRAVKRRDGKELSDLDAANFIAQVSALDGQASYTKENCGNLIVRLLSDLDAEGTIFQDIVFGIDCLRDCKLAGVSFKDCHFSQGSYESTMIRGCTFENCTFGQIRFHPSTVFDNNHFENSTVDSIKIESSGVEIWEPNAINIFLASLGTTFDTPIDVDLKVLPPEFDDDLINIEKLLRYFMRSTHISESVIRIKLGDKGQSFIDNSLPELLSRGIVIEIDNRGSGQQRRFKLGKQLQQLNGKLSEAKGSYVEFLKSYESLSGD</sequence>